<reference evidence="1" key="1">
    <citation type="journal article" date="2020" name="Cell">
        <title>Large-Scale Comparative Analyses of Tick Genomes Elucidate Their Genetic Diversity and Vector Capacities.</title>
        <authorList>
            <consortium name="Tick Genome and Microbiome Consortium (TIGMIC)"/>
            <person name="Jia N."/>
            <person name="Wang J."/>
            <person name="Shi W."/>
            <person name="Du L."/>
            <person name="Sun Y."/>
            <person name="Zhan W."/>
            <person name="Jiang J.F."/>
            <person name="Wang Q."/>
            <person name="Zhang B."/>
            <person name="Ji P."/>
            <person name="Bell-Sakyi L."/>
            <person name="Cui X.M."/>
            <person name="Yuan T.T."/>
            <person name="Jiang B.G."/>
            <person name="Yang W.F."/>
            <person name="Lam T.T."/>
            <person name="Chang Q.C."/>
            <person name="Ding S.J."/>
            <person name="Wang X.J."/>
            <person name="Zhu J.G."/>
            <person name="Ruan X.D."/>
            <person name="Zhao L."/>
            <person name="Wei J.T."/>
            <person name="Ye R.Z."/>
            <person name="Que T.C."/>
            <person name="Du C.H."/>
            <person name="Zhou Y.H."/>
            <person name="Cheng J.X."/>
            <person name="Dai P.F."/>
            <person name="Guo W.B."/>
            <person name="Han X.H."/>
            <person name="Huang E.J."/>
            <person name="Li L.F."/>
            <person name="Wei W."/>
            <person name="Gao Y.C."/>
            <person name="Liu J.Z."/>
            <person name="Shao H.Z."/>
            <person name="Wang X."/>
            <person name="Wang C.C."/>
            <person name="Yang T.C."/>
            <person name="Huo Q.B."/>
            <person name="Li W."/>
            <person name="Chen H.Y."/>
            <person name="Chen S.E."/>
            <person name="Zhou L.G."/>
            <person name="Ni X.B."/>
            <person name="Tian J.H."/>
            <person name="Sheng Y."/>
            <person name="Liu T."/>
            <person name="Pan Y.S."/>
            <person name="Xia L.Y."/>
            <person name="Li J."/>
            <person name="Zhao F."/>
            <person name="Cao W.C."/>
        </authorList>
    </citation>
    <scope>NUCLEOTIDE SEQUENCE</scope>
    <source>
        <strain evidence="1">Rmic-2018</strain>
    </source>
</reference>
<evidence type="ECO:0000313" key="2">
    <source>
        <dbReference type="Proteomes" id="UP000821866"/>
    </source>
</evidence>
<accession>A0A9J6EBJ8</accession>
<dbReference type="EMBL" id="JABSTU010000005">
    <property type="protein sequence ID" value="KAH8031891.1"/>
    <property type="molecule type" value="Genomic_DNA"/>
</dbReference>
<dbReference type="AlphaFoldDB" id="A0A9J6EBJ8"/>
<sequence length="184" mass="21064">MEVNLGSHNFIIGIELPLAHLKGNANRGKTSKHKLVDWSKFHNTELGEVDNIDKSSAKLLVAAEGATEENETPEEIEAMDPRLAHLLKARHSLQKCWRRERLNRKLRKKIAELGREIERQSRQLCSQQSFAICSQADGQLHHGGTWKLLRLLMDETKSCGHQRTRMAQILHTTARQLGKEEMFK</sequence>
<protein>
    <submittedName>
        <fullName evidence="1">Uncharacterized protein</fullName>
    </submittedName>
</protein>
<reference evidence="1" key="2">
    <citation type="submission" date="2021-09" db="EMBL/GenBank/DDBJ databases">
        <authorList>
            <person name="Jia N."/>
            <person name="Wang J."/>
            <person name="Shi W."/>
            <person name="Du L."/>
            <person name="Sun Y."/>
            <person name="Zhan W."/>
            <person name="Jiang J."/>
            <person name="Wang Q."/>
            <person name="Zhang B."/>
            <person name="Ji P."/>
            <person name="Sakyi L.B."/>
            <person name="Cui X."/>
            <person name="Yuan T."/>
            <person name="Jiang B."/>
            <person name="Yang W."/>
            <person name="Lam T.T.-Y."/>
            <person name="Chang Q."/>
            <person name="Ding S."/>
            <person name="Wang X."/>
            <person name="Zhu J."/>
            <person name="Ruan X."/>
            <person name="Zhao L."/>
            <person name="Wei J."/>
            <person name="Que T."/>
            <person name="Du C."/>
            <person name="Cheng J."/>
            <person name="Dai P."/>
            <person name="Han X."/>
            <person name="Huang E."/>
            <person name="Gao Y."/>
            <person name="Liu J."/>
            <person name="Shao H."/>
            <person name="Ye R."/>
            <person name="Li L."/>
            <person name="Wei W."/>
            <person name="Wang X."/>
            <person name="Wang C."/>
            <person name="Huo Q."/>
            <person name="Li W."/>
            <person name="Guo W."/>
            <person name="Chen H."/>
            <person name="Chen S."/>
            <person name="Zhou L."/>
            <person name="Zhou L."/>
            <person name="Ni X."/>
            <person name="Tian J."/>
            <person name="Zhou Y."/>
            <person name="Sheng Y."/>
            <person name="Liu T."/>
            <person name="Pan Y."/>
            <person name="Xia L."/>
            <person name="Li J."/>
            <person name="Zhao F."/>
            <person name="Cao W."/>
        </authorList>
    </citation>
    <scope>NUCLEOTIDE SEQUENCE</scope>
    <source>
        <strain evidence="1">Rmic-2018</strain>
        <tissue evidence="1">Larvae</tissue>
    </source>
</reference>
<keyword evidence="2" id="KW-1185">Reference proteome</keyword>
<evidence type="ECO:0000313" key="1">
    <source>
        <dbReference type="EMBL" id="KAH8031891.1"/>
    </source>
</evidence>
<name>A0A9J6EBJ8_RHIMP</name>
<proteinExistence type="predicted"/>
<dbReference type="VEuPathDB" id="VectorBase:LOC119162223"/>
<comment type="caution">
    <text evidence="1">The sequence shown here is derived from an EMBL/GenBank/DDBJ whole genome shotgun (WGS) entry which is preliminary data.</text>
</comment>
<organism evidence="1 2">
    <name type="scientific">Rhipicephalus microplus</name>
    <name type="common">Cattle tick</name>
    <name type="synonym">Boophilus microplus</name>
    <dbReference type="NCBI Taxonomy" id="6941"/>
    <lineage>
        <taxon>Eukaryota</taxon>
        <taxon>Metazoa</taxon>
        <taxon>Ecdysozoa</taxon>
        <taxon>Arthropoda</taxon>
        <taxon>Chelicerata</taxon>
        <taxon>Arachnida</taxon>
        <taxon>Acari</taxon>
        <taxon>Parasitiformes</taxon>
        <taxon>Ixodida</taxon>
        <taxon>Ixodoidea</taxon>
        <taxon>Ixodidae</taxon>
        <taxon>Rhipicephalinae</taxon>
        <taxon>Rhipicephalus</taxon>
        <taxon>Boophilus</taxon>
    </lineage>
</organism>
<dbReference type="Proteomes" id="UP000821866">
    <property type="component" value="Chromosome 3"/>
</dbReference>
<gene>
    <name evidence="1" type="ORF">HPB51_021533</name>
</gene>